<name>A0ACD3YD14_9GAMM</name>
<organism evidence="1 2">
    <name type="scientific">Moellerella wisconsensis</name>
    <dbReference type="NCBI Taxonomy" id="158849"/>
    <lineage>
        <taxon>Bacteria</taxon>
        <taxon>Pseudomonadati</taxon>
        <taxon>Pseudomonadota</taxon>
        <taxon>Gammaproteobacteria</taxon>
        <taxon>Enterobacterales</taxon>
        <taxon>Morganellaceae</taxon>
        <taxon>Moellerella</taxon>
    </lineage>
</organism>
<geneLocation type="plasmid" evidence="1 2">
    <name>pW1-a</name>
</geneLocation>
<gene>
    <name evidence="1" type="ORF">MNY70_17390</name>
</gene>
<keyword evidence="2" id="KW-1185">Reference proteome</keyword>
<protein>
    <submittedName>
        <fullName evidence="1">Uncharacterized protein</fullName>
    </submittedName>
</protein>
<sequence length="147" mass="16872">MMHTLSDLLHYAGVTSHKLTLLSIRDYNACWGRTGRAIRPFPRYTVWYDTEDQNDRIVFTFEAVLNTKRTAPEKLADISIQISHHSDWDPGKRKLTVSHPERFLKVDGMAVGAAEKTKSLWKEITALTEGLQRHEKLSSYEVTFLAP</sequence>
<dbReference type="EMBL" id="CP093256">
    <property type="protein sequence ID" value="UNH40611.1"/>
    <property type="molecule type" value="Genomic_DNA"/>
</dbReference>
<keyword evidence="1" id="KW-0614">Plasmid</keyword>
<reference evidence="1" key="1">
    <citation type="submission" date="2022-03" db="EMBL/GenBank/DDBJ databases">
        <title>ESBL-producing Moellerella wisconsensis and Escherichia marmotae isolated from wild game meat.</title>
        <authorList>
            <person name="Biggel M."/>
        </authorList>
    </citation>
    <scope>NUCLEOTIDE SEQUENCE</scope>
    <source>
        <strain evidence="1">W1</strain>
    </source>
</reference>
<proteinExistence type="predicted"/>
<evidence type="ECO:0000313" key="2">
    <source>
        <dbReference type="Proteomes" id="UP000829420"/>
    </source>
</evidence>
<evidence type="ECO:0000313" key="1">
    <source>
        <dbReference type="EMBL" id="UNH40611.1"/>
    </source>
</evidence>
<accession>A0ACD3YD14</accession>
<dbReference type="Proteomes" id="UP000829420">
    <property type="component" value="Plasmid pW1-a"/>
</dbReference>